<dbReference type="GO" id="GO:0005634">
    <property type="term" value="C:nucleus"/>
    <property type="evidence" value="ECO:0007669"/>
    <property type="project" value="UniProtKB-SubCell"/>
</dbReference>
<proteinExistence type="predicted"/>
<keyword evidence="12" id="KW-0805">Transcription regulation</keyword>
<keyword evidence="11" id="KW-0156">Chromatin regulator</keyword>
<dbReference type="SMART" id="SM00317">
    <property type="entry name" value="SET"/>
    <property type="match status" value="1"/>
</dbReference>
<accession>A0A8X6XS62</accession>
<keyword evidence="13" id="KW-0804">Transcription</keyword>
<sequence length="1120" mass="128198">MPSSSSFDMFGSCRRNMFRISKFYKLKAALKPGAIPTLFEFTKNPSSRKILDTSTSTEIVHAWTMPTVQADSDCEIVEIPLTNHNSNLAEGNGTKDVNSLKRKLKNENSVFELLKKKCKVETTNNEEEKDDCKIILAMNAEFNDVFDRSKQGSMKFRDFINTTDYVFTTPVKDVTTHPKFPKLRTTLHTIVKEVFSDPKGGEESIEPKKEESSEPKKEESSEPKTDATSDGLEVVKVLSRSKPNLPPSGVIKRKALLPGSEVWVMKTTSMDIFVEGTVLSICDADPEKLYKVRFDETNTIAPKLYTAKQLAYRTNSDIIAPVGTRIVARYSDGVKSMLYAGIVAEPPKFTNQERYLIFFDDGYAQYIEHKDVYVVCAQSIDVADDVYKHIRKFIKAYLQKYPERPMLKLQKNQVIKTEYDREWYETKVLDIDGSMVKMYFTASHRTEWIYRGSTRLKPLYDELANASRNVGRHRRHNIVPRRPHEPYVEYTRDVKEVEEDAIITLSDSEEEKEKKKDDLRKAGKPRNTARKSTTWNSKSSHSTSTGKNLAPDFKSHLGYKDLLTLPSVKKGKYVRHVCDPLCRERGKPANFKGCNPFLIPIHLGWKREIRRLYTKENDARLQVQYDAPCGKHLRNLDAISRYLTLVSSRICIDFFTFDPFVVVLRTFRPKEVYLEIPDVTYGKENVPVSCVNSWENEPPVYVEYSAERFAGPGVVLNESKEFLGGCSCTDNCQNPERCECQRITNKTNTRRNSEYLGYKHRRLKENIVTGVYECNSQCKCGPRCGNRVVQNGLQVRLQMFRTFRKGWGIRCLDDLEAGMFICIYAGQILTEQGADRDGNEYGDEYLAELDHIEVAEKLKEDYEAEAALDDLDLDHKMEKNDDDYNHKNDSSSSDSEINICDTDSDFESSIRSTGVTAYTTRSRRRSHLTNFDSSSNASSSDSYSNLDHKRKKKNKELPDIIRPSDSFTLFPRPLSPESAEFLDKIELKRIPKISENENGVRCVAKKSLSVKSSIPVIQNTKPKEKITRSFFGEDSVYIMDAKSKGNIGRYLNHSCSPNVFVQNVFVKTHDLRFPEVAFFASNFIQAGTELTWDYNYEVGSVEGKVLYCYCDSRLCRGRLL</sequence>
<feature type="compositionally biased region" description="Basic and acidic residues" evidence="15">
    <location>
        <begin position="879"/>
        <end position="889"/>
    </location>
</feature>
<keyword evidence="10" id="KW-0862">Zinc</keyword>
<dbReference type="GO" id="GO:0032259">
    <property type="term" value="P:methylation"/>
    <property type="evidence" value="ECO:0007669"/>
    <property type="project" value="UniProtKB-KW"/>
</dbReference>
<dbReference type="InterPro" id="IPR007728">
    <property type="entry name" value="Pre-SET_dom"/>
</dbReference>
<dbReference type="InterPro" id="IPR041292">
    <property type="entry name" value="Tudor_4"/>
</dbReference>
<protein>
    <submittedName>
        <fullName evidence="19">Histone-lysine N-methyltransferase SETDB1</fullName>
    </submittedName>
</protein>
<dbReference type="CDD" id="cd20382">
    <property type="entry name" value="Tudor_SETDB1_rpt1"/>
    <property type="match status" value="1"/>
</dbReference>
<dbReference type="GO" id="GO:0046974">
    <property type="term" value="F:histone H3K9 methyltransferase activity"/>
    <property type="evidence" value="ECO:0007669"/>
    <property type="project" value="TreeGrafter"/>
</dbReference>
<dbReference type="OrthoDB" id="5792673at2759"/>
<dbReference type="CDD" id="cd21181">
    <property type="entry name" value="Tudor_SETDB1_rpt2"/>
    <property type="match status" value="1"/>
</dbReference>
<evidence type="ECO:0000256" key="1">
    <source>
        <dbReference type="ARBA" id="ARBA00004123"/>
    </source>
</evidence>
<evidence type="ECO:0000256" key="3">
    <source>
        <dbReference type="ARBA" id="ARBA00022454"/>
    </source>
</evidence>
<dbReference type="InterPro" id="IPR051516">
    <property type="entry name" value="SETDB_methyltransferase"/>
</dbReference>
<dbReference type="SUPFAM" id="SSF63748">
    <property type="entry name" value="Tudor/PWWP/MBT"/>
    <property type="match status" value="1"/>
</dbReference>
<evidence type="ECO:0000313" key="19">
    <source>
        <dbReference type="EMBL" id="GFY58524.1"/>
    </source>
</evidence>
<feature type="domain" description="SET" evidence="16">
    <location>
        <begin position="795"/>
        <end position="1095"/>
    </location>
</feature>
<dbReference type="EMBL" id="BMAV01012142">
    <property type="protein sequence ID" value="GFY58524.1"/>
    <property type="molecule type" value="Genomic_DNA"/>
</dbReference>
<keyword evidence="8" id="KW-0479">Metal-binding</keyword>
<dbReference type="InterPro" id="IPR016177">
    <property type="entry name" value="DNA-bd_dom_sf"/>
</dbReference>
<evidence type="ECO:0000256" key="11">
    <source>
        <dbReference type="ARBA" id="ARBA00022853"/>
    </source>
</evidence>
<dbReference type="InterPro" id="IPR001739">
    <property type="entry name" value="Methyl_CpG_DNA-bd"/>
</dbReference>
<evidence type="ECO:0000256" key="7">
    <source>
        <dbReference type="ARBA" id="ARBA00022691"/>
    </source>
</evidence>
<dbReference type="AlphaFoldDB" id="A0A8X6XS62"/>
<evidence type="ECO:0000256" key="14">
    <source>
        <dbReference type="ARBA" id="ARBA00023242"/>
    </source>
</evidence>
<dbReference type="PANTHER" id="PTHR46024">
    <property type="entry name" value="HISTONE-LYSINE N-METHYLTRANSFERASE EGGLESS"/>
    <property type="match status" value="1"/>
</dbReference>
<keyword evidence="9" id="KW-0677">Repeat</keyword>
<dbReference type="SUPFAM" id="SSF54171">
    <property type="entry name" value="DNA-binding domain"/>
    <property type="match status" value="1"/>
</dbReference>
<gene>
    <name evidence="19" type="primary">setdb1</name>
    <name evidence="19" type="ORF">TNIN_185811</name>
</gene>
<evidence type="ECO:0000259" key="18">
    <source>
        <dbReference type="PROSITE" id="PS50982"/>
    </source>
</evidence>
<feature type="compositionally biased region" description="Basic and acidic residues" evidence="15">
    <location>
        <begin position="196"/>
        <end position="227"/>
    </location>
</feature>
<comment type="subcellular location">
    <subcellularLocation>
        <location evidence="2">Chromosome</location>
    </subcellularLocation>
    <subcellularLocation>
        <location evidence="1">Nucleus</location>
    </subcellularLocation>
</comment>
<evidence type="ECO:0000256" key="9">
    <source>
        <dbReference type="ARBA" id="ARBA00022737"/>
    </source>
</evidence>
<dbReference type="PROSITE" id="PS50982">
    <property type="entry name" value="MBD"/>
    <property type="match status" value="1"/>
</dbReference>
<dbReference type="InterPro" id="IPR041291">
    <property type="entry name" value="TUDOR_5"/>
</dbReference>
<dbReference type="Pfam" id="PF00856">
    <property type="entry name" value="SET"/>
    <property type="match status" value="1"/>
</dbReference>
<evidence type="ECO:0000256" key="8">
    <source>
        <dbReference type="ARBA" id="ARBA00022723"/>
    </source>
</evidence>
<dbReference type="InterPro" id="IPR001214">
    <property type="entry name" value="SET_dom"/>
</dbReference>
<feature type="domain" description="Pre-SET" evidence="17">
    <location>
        <begin position="724"/>
        <end position="792"/>
    </location>
</feature>
<dbReference type="Gene3D" id="2.170.270.10">
    <property type="entry name" value="SET domain"/>
    <property type="match status" value="2"/>
</dbReference>
<evidence type="ECO:0000256" key="15">
    <source>
        <dbReference type="SAM" id="MobiDB-lite"/>
    </source>
</evidence>
<dbReference type="GO" id="GO:0003677">
    <property type="term" value="F:DNA binding"/>
    <property type="evidence" value="ECO:0007669"/>
    <property type="project" value="InterPro"/>
</dbReference>
<feature type="domain" description="MBD" evidence="18">
    <location>
        <begin position="591"/>
        <end position="662"/>
    </location>
</feature>
<name>A0A8X6XS62_9ARAC</name>
<dbReference type="InterPro" id="IPR046341">
    <property type="entry name" value="SET_dom_sf"/>
</dbReference>
<dbReference type="Proteomes" id="UP000886998">
    <property type="component" value="Unassembled WGS sequence"/>
</dbReference>
<evidence type="ECO:0000256" key="5">
    <source>
        <dbReference type="ARBA" id="ARBA00022603"/>
    </source>
</evidence>
<organism evidence="19 20">
    <name type="scientific">Trichonephila inaurata madagascariensis</name>
    <dbReference type="NCBI Taxonomy" id="2747483"/>
    <lineage>
        <taxon>Eukaryota</taxon>
        <taxon>Metazoa</taxon>
        <taxon>Ecdysozoa</taxon>
        <taxon>Arthropoda</taxon>
        <taxon>Chelicerata</taxon>
        <taxon>Arachnida</taxon>
        <taxon>Araneae</taxon>
        <taxon>Araneomorphae</taxon>
        <taxon>Entelegynae</taxon>
        <taxon>Araneoidea</taxon>
        <taxon>Nephilidae</taxon>
        <taxon>Trichonephila</taxon>
        <taxon>Trichonephila inaurata</taxon>
    </lineage>
</organism>
<dbReference type="GO" id="GO:0010629">
    <property type="term" value="P:negative regulation of gene expression"/>
    <property type="evidence" value="ECO:0007669"/>
    <property type="project" value="TreeGrafter"/>
</dbReference>
<evidence type="ECO:0000256" key="2">
    <source>
        <dbReference type="ARBA" id="ARBA00004286"/>
    </source>
</evidence>
<keyword evidence="5" id="KW-0489">Methyltransferase</keyword>
<feature type="compositionally biased region" description="Basic and acidic residues" evidence="15">
    <location>
        <begin position="511"/>
        <end position="521"/>
    </location>
</feature>
<dbReference type="PANTHER" id="PTHR46024:SF1">
    <property type="entry name" value="HISTONE-LYSINE N-METHYLTRANSFERASE EGGLESS"/>
    <property type="match status" value="1"/>
</dbReference>
<feature type="compositionally biased region" description="Low complexity" evidence="15">
    <location>
        <begin position="930"/>
        <end position="945"/>
    </location>
</feature>
<keyword evidence="6" id="KW-0808">Transferase</keyword>
<dbReference type="Gene3D" id="2.30.30.140">
    <property type="match status" value="2"/>
</dbReference>
<dbReference type="GO" id="GO:0005694">
    <property type="term" value="C:chromosome"/>
    <property type="evidence" value="ECO:0007669"/>
    <property type="project" value="UniProtKB-SubCell"/>
</dbReference>
<keyword evidence="20" id="KW-1185">Reference proteome</keyword>
<evidence type="ECO:0000256" key="12">
    <source>
        <dbReference type="ARBA" id="ARBA00023015"/>
    </source>
</evidence>
<dbReference type="SMART" id="SM00391">
    <property type="entry name" value="MBD"/>
    <property type="match status" value="1"/>
</dbReference>
<dbReference type="SUPFAM" id="SSF82199">
    <property type="entry name" value="SET domain"/>
    <property type="match status" value="1"/>
</dbReference>
<evidence type="ECO:0000256" key="10">
    <source>
        <dbReference type="ARBA" id="ARBA00022833"/>
    </source>
</evidence>
<evidence type="ECO:0000313" key="20">
    <source>
        <dbReference type="Proteomes" id="UP000886998"/>
    </source>
</evidence>
<dbReference type="GO" id="GO:0008270">
    <property type="term" value="F:zinc ion binding"/>
    <property type="evidence" value="ECO:0007669"/>
    <property type="project" value="InterPro"/>
</dbReference>
<feature type="region of interest" description="Disordered" evidence="15">
    <location>
        <begin position="505"/>
        <end position="550"/>
    </location>
</feature>
<feature type="compositionally biased region" description="Polar residues" evidence="15">
    <location>
        <begin position="530"/>
        <end position="547"/>
    </location>
</feature>
<dbReference type="Pfam" id="PF18358">
    <property type="entry name" value="Tudor_4"/>
    <property type="match status" value="1"/>
</dbReference>
<dbReference type="Pfam" id="PF01429">
    <property type="entry name" value="MBD"/>
    <property type="match status" value="1"/>
</dbReference>
<dbReference type="Gene3D" id="3.30.890.10">
    <property type="entry name" value="Methyl-cpg-binding Protein 2, Chain A"/>
    <property type="match status" value="1"/>
</dbReference>
<keyword evidence="14" id="KW-0539">Nucleus</keyword>
<evidence type="ECO:0000259" key="16">
    <source>
        <dbReference type="PROSITE" id="PS50280"/>
    </source>
</evidence>
<dbReference type="Pfam" id="PF18359">
    <property type="entry name" value="Tudor_5"/>
    <property type="match status" value="1"/>
</dbReference>
<dbReference type="CDD" id="cd10517">
    <property type="entry name" value="SET_SETDB1"/>
    <property type="match status" value="1"/>
</dbReference>
<dbReference type="SMART" id="SM00468">
    <property type="entry name" value="PreSET"/>
    <property type="match status" value="1"/>
</dbReference>
<evidence type="ECO:0000256" key="4">
    <source>
        <dbReference type="ARBA" id="ARBA00022491"/>
    </source>
</evidence>
<reference evidence="19" key="1">
    <citation type="submission" date="2020-08" db="EMBL/GenBank/DDBJ databases">
        <title>Multicomponent nature underlies the extraordinary mechanical properties of spider dragline silk.</title>
        <authorList>
            <person name="Kono N."/>
            <person name="Nakamura H."/>
            <person name="Mori M."/>
            <person name="Yoshida Y."/>
            <person name="Ohtoshi R."/>
            <person name="Malay A.D."/>
            <person name="Moran D.A.P."/>
            <person name="Tomita M."/>
            <person name="Numata K."/>
            <person name="Arakawa K."/>
        </authorList>
    </citation>
    <scope>NUCLEOTIDE SEQUENCE</scope>
</reference>
<evidence type="ECO:0000256" key="13">
    <source>
        <dbReference type="ARBA" id="ARBA00023163"/>
    </source>
</evidence>
<keyword evidence="4" id="KW-0678">Repressor</keyword>
<keyword evidence="7" id="KW-0949">S-adenosyl-L-methionine</keyword>
<dbReference type="PROSITE" id="PS50280">
    <property type="entry name" value="SET"/>
    <property type="match status" value="1"/>
</dbReference>
<comment type="caution">
    <text evidence="19">The sequence shown here is derived from an EMBL/GenBank/DDBJ whole genome shotgun (WGS) entry which is preliminary data.</text>
</comment>
<dbReference type="PROSITE" id="PS50867">
    <property type="entry name" value="PRE_SET"/>
    <property type="match status" value="1"/>
</dbReference>
<feature type="region of interest" description="Disordered" evidence="15">
    <location>
        <begin position="196"/>
        <end position="231"/>
    </location>
</feature>
<evidence type="ECO:0000256" key="6">
    <source>
        <dbReference type="ARBA" id="ARBA00022679"/>
    </source>
</evidence>
<dbReference type="Pfam" id="PF05033">
    <property type="entry name" value="Pre-SET"/>
    <property type="match status" value="1"/>
</dbReference>
<evidence type="ECO:0000259" key="17">
    <source>
        <dbReference type="PROSITE" id="PS50867"/>
    </source>
</evidence>
<feature type="region of interest" description="Disordered" evidence="15">
    <location>
        <begin position="879"/>
        <end position="898"/>
    </location>
</feature>
<keyword evidence="3" id="KW-0158">Chromosome</keyword>
<dbReference type="GO" id="GO:0070828">
    <property type="term" value="P:heterochromatin organization"/>
    <property type="evidence" value="ECO:0007669"/>
    <property type="project" value="TreeGrafter"/>
</dbReference>
<feature type="region of interest" description="Disordered" evidence="15">
    <location>
        <begin position="913"/>
        <end position="958"/>
    </location>
</feature>